<feature type="region of interest" description="Disordered" evidence="1">
    <location>
        <begin position="16"/>
        <end position="105"/>
    </location>
</feature>
<organism evidence="2 3">
    <name type="scientific">Sordaria macrospora</name>
    <dbReference type="NCBI Taxonomy" id="5147"/>
    <lineage>
        <taxon>Eukaryota</taxon>
        <taxon>Fungi</taxon>
        <taxon>Dikarya</taxon>
        <taxon>Ascomycota</taxon>
        <taxon>Pezizomycotina</taxon>
        <taxon>Sordariomycetes</taxon>
        <taxon>Sordariomycetidae</taxon>
        <taxon>Sordariales</taxon>
        <taxon>Sordariaceae</taxon>
        <taxon>Sordaria</taxon>
    </lineage>
</organism>
<reference evidence="2 3" key="1">
    <citation type="submission" date="2017-07" db="EMBL/GenBank/DDBJ databases">
        <title>Genome sequence of the Sordaria macrospora wild type strain R19027.</title>
        <authorList>
            <person name="Nowrousian M."/>
            <person name="Teichert I."/>
            <person name="Kueck U."/>
        </authorList>
    </citation>
    <scope>NUCLEOTIDE SEQUENCE [LARGE SCALE GENOMIC DNA]</scope>
    <source>
        <strain evidence="2 3">R19027</strain>
        <tissue evidence="2">Mycelium</tissue>
    </source>
</reference>
<feature type="compositionally biased region" description="Polar residues" evidence="1">
    <location>
        <begin position="47"/>
        <end position="59"/>
    </location>
</feature>
<feature type="region of interest" description="Disordered" evidence="1">
    <location>
        <begin position="147"/>
        <end position="169"/>
    </location>
</feature>
<proteinExistence type="predicted"/>
<feature type="compositionally biased region" description="Basic and acidic residues" evidence="1">
    <location>
        <begin position="85"/>
        <end position="105"/>
    </location>
</feature>
<name>A0A8S8ZHU8_SORMA</name>
<dbReference type="EMBL" id="NMPR01000110">
    <property type="protein sequence ID" value="KAA8630214.1"/>
    <property type="molecule type" value="Genomic_DNA"/>
</dbReference>
<evidence type="ECO:0000313" key="2">
    <source>
        <dbReference type="EMBL" id="KAA8630214.1"/>
    </source>
</evidence>
<evidence type="ECO:0000313" key="3">
    <source>
        <dbReference type="Proteomes" id="UP000433876"/>
    </source>
</evidence>
<dbReference type="Proteomes" id="UP000433876">
    <property type="component" value="Unassembled WGS sequence"/>
</dbReference>
<accession>A0A8S8ZHU8</accession>
<protein>
    <submittedName>
        <fullName evidence="2">Uncharacterized protein</fullName>
    </submittedName>
</protein>
<comment type="caution">
    <text evidence="2">The sequence shown here is derived from an EMBL/GenBank/DDBJ whole genome shotgun (WGS) entry which is preliminary data.</text>
</comment>
<sequence>MCAIWHEGEVTYACGHVGDQGDDFGAGGETDSDHGHTAGRGGVIPGLTSQPPSNDSPQASHIPPRGKETAEAAATLSPRAQQQDSKQKQRQEGEESTKYNEASDDKEKLCICNEIAKATNESAATEHHDDGLPFGLIETQSTLVPGYKEHAENESVNPADLHTGPQKSP</sequence>
<dbReference type="AlphaFoldDB" id="A0A8S8ZHU8"/>
<dbReference type="VEuPathDB" id="FungiDB:SMAC_09500"/>
<evidence type="ECO:0000256" key="1">
    <source>
        <dbReference type="SAM" id="MobiDB-lite"/>
    </source>
</evidence>
<gene>
    <name evidence="2" type="ORF">SMACR_09500</name>
</gene>